<evidence type="ECO:0000313" key="3">
    <source>
        <dbReference type="Proteomes" id="UP000190837"/>
    </source>
</evidence>
<dbReference type="InterPro" id="IPR037126">
    <property type="entry name" value="PdaC/RsiV-like_sf"/>
</dbReference>
<accession>A0A1C3H6Q3</accession>
<name>A0A1C3H6Q3_9GAMM</name>
<dbReference type="Gene3D" id="3.90.640.20">
    <property type="entry name" value="Heat-shock cognate protein, ATPase"/>
    <property type="match status" value="1"/>
</dbReference>
<proteinExistence type="predicted"/>
<evidence type="ECO:0008006" key="4">
    <source>
        <dbReference type="Google" id="ProtNLM"/>
    </source>
</evidence>
<dbReference type="Proteomes" id="UP000190837">
    <property type="component" value="Unassembled WGS sequence"/>
</dbReference>
<feature type="chain" id="PRO_5008675001" description="DUF3298 domain-containing protein" evidence="1">
    <location>
        <begin position="19"/>
        <end position="272"/>
    </location>
</feature>
<dbReference type="EMBL" id="FKLO01000076">
    <property type="protein sequence ID" value="SAM70978.1"/>
    <property type="molecule type" value="Genomic_DNA"/>
</dbReference>
<reference evidence="3" key="1">
    <citation type="submission" date="2016-04" db="EMBL/GenBank/DDBJ databases">
        <authorList>
            <person name="Tagini F."/>
        </authorList>
    </citation>
    <scope>NUCLEOTIDE SEQUENCE [LARGE SCALE GENOMIC DNA]</scope>
    <source>
        <strain evidence="3">CHUV0807</strain>
    </source>
</reference>
<feature type="signal peptide" evidence="1">
    <location>
        <begin position="1"/>
        <end position="18"/>
    </location>
</feature>
<dbReference type="RefSeq" id="WP_079541960.1">
    <property type="nucleotide sequence ID" value="NZ_CAUQEP010000011.1"/>
</dbReference>
<gene>
    <name evidence="2" type="ORF">CHUV0807_2264</name>
</gene>
<sequence length="272" mass="30599">MRQTLPITLLLAALPAYSADFLPTLHRITEPVTDDSKTIAELCDRTDYDNNNLKIDLEYLASNNNTINHTINRSINEFVCASNIFTVCPLGEQIPDEATIQKMAEEANAQTLAMLKKSGATEDNCGKKISFTVKLSTSGHYRGLEQVRVNYTSFIELEKDNPYESQRHFLFDESGKHIQLADLLTYGGDNALQAPLHRAWNAHKGVEDTIISDKKIPLAKNIYFTAVGLVFHYQQEDKPARSKMNNPQILIPFAELTDVLKTDYLPENASTY</sequence>
<organism evidence="2 3">
    <name type="scientific">Cardiobacterium hominis</name>
    <dbReference type="NCBI Taxonomy" id="2718"/>
    <lineage>
        <taxon>Bacteria</taxon>
        <taxon>Pseudomonadati</taxon>
        <taxon>Pseudomonadota</taxon>
        <taxon>Gammaproteobacteria</taxon>
        <taxon>Cardiobacteriales</taxon>
        <taxon>Cardiobacteriaceae</taxon>
        <taxon>Cardiobacterium</taxon>
    </lineage>
</organism>
<evidence type="ECO:0000313" key="2">
    <source>
        <dbReference type="EMBL" id="SAM70978.1"/>
    </source>
</evidence>
<protein>
    <recommendedName>
        <fullName evidence="4">DUF3298 domain-containing protein</fullName>
    </recommendedName>
</protein>
<dbReference type="AlphaFoldDB" id="A0A1C3H6Q3"/>
<evidence type="ECO:0000256" key="1">
    <source>
        <dbReference type="SAM" id="SignalP"/>
    </source>
</evidence>
<keyword evidence="1" id="KW-0732">Signal</keyword>